<evidence type="ECO:0000313" key="3">
    <source>
        <dbReference type="Proteomes" id="UP000609064"/>
    </source>
</evidence>
<name>A0A916Z7W8_9BACT</name>
<reference evidence="2" key="1">
    <citation type="journal article" date="2014" name="Int. J. Syst. Evol. Microbiol.">
        <title>Complete genome sequence of Corynebacterium casei LMG S-19264T (=DSM 44701T), isolated from a smear-ripened cheese.</title>
        <authorList>
            <consortium name="US DOE Joint Genome Institute (JGI-PGF)"/>
            <person name="Walter F."/>
            <person name="Albersmeier A."/>
            <person name="Kalinowski J."/>
            <person name="Ruckert C."/>
        </authorList>
    </citation>
    <scope>NUCLEOTIDE SEQUENCE</scope>
    <source>
        <strain evidence="2">CGMCC 1.15958</strain>
    </source>
</reference>
<evidence type="ECO:0000313" key="2">
    <source>
        <dbReference type="EMBL" id="GGD80200.1"/>
    </source>
</evidence>
<feature type="domain" description="Phosphatidate phosphatase APP1 catalytic" evidence="1">
    <location>
        <begin position="130"/>
        <end position="286"/>
    </location>
</feature>
<comment type="caution">
    <text evidence="2">The sequence shown here is derived from an EMBL/GenBank/DDBJ whole genome shotgun (WGS) entry which is preliminary data.</text>
</comment>
<dbReference type="PANTHER" id="PTHR28208:SF3">
    <property type="entry name" value="PHOSPHATIDATE PHOSPHATASE APP1"/>
    <property type="match status" value="1"/>
</dbReference>
<protein>
    <submittedName>
        <fullName evidence="2">Phosphatase</fullName>
    </submittedName>
</protein>
<evidence type="ECO:0000259" key="1">
    <source>
        <dbReference type="Pfam" id="PF09949"/>
    </source>
</evidence>
<accession>A0A916Z7W8</accession>
<dbReference type="Proteomes" id="UP000609064">
    <property type="component" value="Unassembled WGS sequence"/>
</dbReference>
<keyword evidence="3" id="KW-1185">Reference proteome</keyword>
<dbReference type="GO" id="GO:0008195">
    <property type="term" value="F:phosphatidate phosphatase activity"/>
    <property type="evidence" value="ECO:0007669"/>
    <property type="project" value="InterPro"/>
</dbReference>
<reference evidence="2" key="2">
    <citation type="submission" date="2020-09" db="EMBL/GenBank/DDBJ databases">
        <authorList>
            <person name="Sun Q."/>
            <person name="Zhou Y."/>
        </authorList>
    </citation>
    <scope>NUCLEOTIDE SEQUENCE</scope>
    <source>
        <strain evidence="2">CGMCC 1.15958</strain>
    </source>
</reference>
<dbReference type="PANTHER" id="PTHR28208">
    <property type="entry name" value="PHOSPHATIDATE PHOSPHATASE APP1"/>
    <property type="match status" value="1"/>
</dbReference>
<dbReference type="RefSeq" id="WP_188770720.1">
    <property type="nucleotide sequence ID" value="NZ_BMKK01000016.1"/>
</dbReference>
<gene>
    <name evidence="2" type="ORF">GCM10011514_50280</name>
</gene>
<dbReference type="Pfam" id="PF09949">
    <property type="entry name" value="APP1_cat"/>
    <property type="match status" value="1"/>
</dbReference>
<organism evidence="2 3">
    <name type="scientific">Emticicia aquatilis</name>
    <dbReference type="NCBI Taxonomy" id="1537369"/>
    <lineage>
        <taxon>Bacteria</taxon>
        <taxon>Pseudomonadati</taxon>
        <taxon>Bacteroidota</taxon>
        <taxon>Cytophagia</taxon>
        <taxon>Cytophagales</taxon>
        <taxon>Leadbetterellaceae</taxon>
        <taxon>Emticicia</taxon>
    </lineage>
</organism>
<dbReference type="InterPro" id="IPR019236">
    <property type="entry name" value="APP1_cat"/>
</dbReference>
<proteinExistence type="predicted"/>
<dbReference type="AlphaFoldDB" id="A0A916Z7W8"/>
<dbReference type="InterPro" id="IPR052935">
    <property type="entry name" value="Mg2+_PAP"/>
</dbReference>
<dbReference type="EMBL" id="BMKK01000016">
    <property type="protein sequence ID" value="GGD80200.1"/>
    <property type="molecule type" value="Genomic_DNA"/>
</dbReference>
<sequence>MKNKVENRVATVKVYHGYGHQNNLVVYGHVLAGKSDTSSKFNNNLLSNIIHLIKLFLVKPIPKVKVSLQWQKQRFDTITETDGFFKFEWKSDTQIEAGWHPVIVHLAKYQGFVSTFGEGKLFVPHATQYGFISDIDDTVLVSHSANTGKKLRVMFTKNPRSRKTFADVVKFYKLLSLAHTSSYLLNPFFYVSSSEWNLYDDLNEFFKHNGLPKGAFLLNNIKKWYELLKTGKTKHEGKLIRVTRILKAFPKQRFILLGDNSQSDPQIYTSIANKYPEQIVAIYIRNISLEKENITTETLDSIQNKAIKTCQFKHTDEAILHAKDIGLIT</sequence>